<dbReference type="GO" id="GO:0016791">
    <property type="term" value="F:phosphatase activity"/>
    <property type="evidence" value="ECO:0007669"/>
    <property type="project" value="TreeGrafter"/>
</dbReference>
<comment type="caution">
    <text evidence="2">The sequence shown here is derived from an EMBL/GenBank/DDBJ whole genome shotgun (WGS) entry which is preliminary data.</text>
</comment>
<feature type="compositionally biased region" description="Low complexity" evidence="1">
    <location>
        <begin position="65"/>
        <end position="74"/>
    </location>
</feature>
<dbReference type="PANTHER" id="PTHR31126">
    <property type="entry name" value="TYROSINE-PROTEIN PHOSPHATASE"/>
    <property type="match status" value="1"/>
</dbReference>
<feature type="region of interest" description="Disordered" evidence="1">
    <location>
        <begin position="803"/>
        <end position="833"/>
    </location>
</feature>
<organism evidence="2 3">
    <name type="scientific">Leishmania martiniquensis</name>
    <dbReference type="NCBI Taxonomy" id="1580590"/>
    <lineage>
        <taxon>Eukaryota</taxon>
        <taxon>Discoba</taxon>
        <taxon>Euglenozoa</taxon>
        <taxon>Kinetoplastea</taxon>
        <taxon>Metakinetoplastina</taxon>
        <taxon>Trypanosomatida</taxon>
        <taxon>Trypanosomatidae</taxon>
        <taxon>Leishmaniinae</taxon>
        <taxon>Leishmania</taxon>
    </lineage>
</organism>
<dbReference type="Pfam" id="PF03162">
    <property type="entry name" value="Y_phosphatase2"/>
    <property type="match status" value="1"/>
</dbReference>
<accession>A0A836HTV4</accession>
<dbReference type="GeneID" id="92517355"/>
<dbReference type="InterPro" id="IPR029021">
    <property type="entry name" value="Prot-tyrosine_phosphatase-like"/>
</dbReference>
<dbReference type="InterPro" id="IPR004861">
    <property type="entry name" value="Siw14-like"/>
</dbReference>
<feature type="region of interest" description="Disordered" evidence="1">
    <location>
        <begin position="681"/>
        <end position="706"/>
    </location>
</feature>
<dbReference type="Proteomes" id="UP000673552">
    <property type="component" value="Unassembled WGS sequence"/>
</dbReference>
<evidence type="ECO:0000313" key="2">
    <source>
        <dbReference type="EMBL" id="KAG5487518.1"/>
    </source>
</evidence>
<feature type="region of interest" description="Disordered" evidence="1">
    <location>
        <begin position="152"/>
        <end position="238"/>
    </location>
</feature>
<evidence type="ECO:0000313" key="3">
    <source>
        <dbReference type="Proteomes" id="UP000673552"/>
    </source>
</evidence>
<feature type="region of interest" description="Disordered" evidence="1">
    <location>
        <begin position="737"/>
        <end position="777"/>
    </location>
</feature>
<protein>
    <recommendedName>
        <fullName evidence="4">Tyrosine phospatase-like protein</fullName>
    </recommendedName>
</protein>
<proteinExistence type="predicted"/>
<name>A0A836HTV4_9TRYP</name>
<feature type="region of interest" description="Disordered" evidence="1">
    <location>
        <begin position="317"/>
        <end position="369"/>
    </location>
</feature>
<feature type="compositionally biased region" description="Low complexity" evidence="1">
    <location>
        <begin position="158"/>
        <end position="177"/>
    </location>
</feature>
<reference evidence="3" key="2">
    <citation type="journal article" date="2021" name="Sci. Data">
        <title>Chromosome-scale genome sequencing, assembly and annotation of six genomes from subfamily Leishmaniinae.</title>
        <authorList>
            <person name="Almutairi H."/>
            <person name="Urbaniak M.D."/>
            <person name="Bates M.D."/>
            <person name="Jariyapan N."/>
            <person name="Kwakye-Nuako G."/>
            <person name="Thomaz Soccol V."/>
            <person name="Al-Salem W.S."/>
            <person name="Dillon R.J."/>
            <person name="Bates P.A."/>
            <person name="Gatherer D."/>
        </authorList>
    </citation>
    <scope>NUCLEOTIDE SEQUENCE [LARGE SCALE GENOMIC DNA]</scope>
</reference>
<reference evidence="3" key="1">
    <citation type="journal article" date="2021" name="Microbiol. Resour. Announc.">
        <title>LGAAP: Leishmaniinae Genome Assembly and Annotation Pipeline.</title>
        <authorList>
            <person name="Almutairi H."/>
            <person name="Urbaniak M.D."/>
            <person name="Bates M.D."/>
            <person name="Jariyapan N."/>
            <person name="Kwakye-Nuako G."/>
            <person name="Thomaz-Soccol V."/>
            <person name="Al-Salem W.S."/>
            <person name="Dillon R.J."/>
            <person name="Bates P.A."/>
            <person name="Gatherer D."/>
        </authorList>
    </citation>
    <scope>NUCLEOTIDE SEQUENCE [LARGE SCALE GENOMIC DNA]</scope>
</reference>
<feature type="region of interest" description="Disordered" evidence="1">
    <location>
        <begin position="54"/>
        <end position="82"/>
    </location>
</feature>
<dbReference type="FunFam" id="3.90.190.10:FF:000084">
    <property type="entry name" value="Tyrosine phospatase-like protein"/>
    <property type="match status" value="1"/>
</dbReference>
<dbReference type="OrthoDB" id="6375174at2759"/>
<feature type="compositionally biased region" description="Polar residues" evidence="1">
    <location>
        <begin position="225"/>
        <end position="235"/>
    </location>
</feature>
<evidence type="ECO:0008006" key="4">
    <source>
        <dbReference type="Google" id="ProtNLM"/>
    </source>
</evidence>
<dbReference type="Gene3D" id="3.90.190.10">
    <property type="entry name" value="Protein tyrosine phosphatase superfamily"/>
    <property type="match status" value="1"/>
</dbReference>
<gene>
    <name evidence="2" type="ORF">LSCM1_07475</name>
</gene>
<dbReference type="SUPFAM" id="SSF52799">
    <property type="entry name" value="(Phosphotyrosine protein) phosphatases II"/>
    <property type="match status" value="1"/>
</dbReference>
<feature type="compositionally biased region" description="Gly residues" evidence="1">
    <location>
        <begin position="810"/>
        <end position="830"/>
    </location>
</feature>
<evidence type="ECO:0000256" key="1">
    <source>
        <dbReference type="SAM" id="MobiDB-lite"/>
    </source>
</evidence>
<dbReference type="AlphaFoldDB" id="A0A836HTV4"/>
<keyword evidence="3" id="KW-1185">Reference proteome</keyword>
<dbReference type="CDD" id="cd17663">
    <property type="entry name" value="PFA-DSP_Oca6"/>
    <property type="match status" value="1"/>
</dbReference>
<dbReference type="RefSeq" id="XP_067181450.1">
    <property type="nucleotide sequence ID" value="XM_067324843.1"/>
</dbReference>
<dbReference type="PANTHER" id="PTHR31126:SF14">
    <property type="entry name" value="TYROSINE-PROTEIN PHOSPHATASE OCA6-RELATED"/>
    <property type="match status" value="1"/>
</dbReference>
<sequence length="859" mass="86053">MSSPPLQPHPMWTLRAHNTHDAAAALFEEMSHAARTGGCAGALPTALSTAAPLSHVQHPRGSGYGSAAAGDSSSQPPCSTGLSPAAPAITTVSLPSVGNSVPPLALPATVQAPHEEDPYFYVRPFSSGQAAVGSHHSGGSCDPLAAHAAAHSRGVPASSSTCSSPPLRSSSLTGLGSVANAGAPLDVESGTGHNSPGALSPTLQSLALPTGLSGGAGSVGPPGSHLTTPSNTRGTPTAAVGPVATPVYVWHNATSVAGAAPWLRLHRPAVVGATPTRPLGVTGAGAGGRRGYVAATGGGAGGVGAPLSPGGSGVGMLASPQQPSNPLVSHEHAHTKTASGVADEDVAQRHSGRGPTGRNSCGGAPVATGGLSRPHPQQSLLANDLCSGGALHGSGAVLPFTLVPPLRFARVESGVYRGAYPVLRNFPHIRRLRLRTIVSLIPEPPTFDLQCFAEAEHIQLHHIHAERAKGEVQLLPSELSEALQLILNKDMHPLYVHCLDGRHVTGLVVMALRKLLQWDAKAAHAEYQRFTREVQDEVAFIADYTGPLLVPPHLPAWLWGGSLYDAATGQQKRLPTSMRLRFSTAVSGGAGGGAPLAAGAGPANSPLGSMSAAVSHNAKGAMRDAGGDLRPQAAAPWMRVPQAEVVAEDGQHYIDVDSLPVAQAPLGNLPGAARPNCVSPMKPSVPNSSGPASVSEGRAGAGNRGLNPIRSEVPFGYCTTENNSLAGPATVVAASGTGSVGGGTRWRSTASGDALEPHPGRLTPSLANSDAASRKNRGANGLLDGRLSALLWTSGLVAPSAAVGGNSSSPGGGRVSGGSAVGSGGGGTSGSCGAAVGVSGQATVLASSSAGTTKRSYSR</sequence>
<dbReference type="EMBL" id="JAFEUZ010000004">
    <property type="protein sequence ID" value="KAG5487518.1"/>
    <property type="molecule type" value="Genomic_DNA"/>
</dbReference>
<dbReference type="KEGG" id="lmat:92517355"/>